<protein>
    <submittedName>
        <fullName evidence="1">Uncharacterized protein</fullName>
    </submittedName>
</protein>
<name>A0A3P6EL11_BRAOL</name>
<sequence length="114" mass="12547">MLQGISLSPAFGKHSGLTTDVRSQNCCSYFFCVYLRMFRIAIGVKHSGLKTNSGLQFSCQVIGAVVAQLFWLCMKAVLSFIAKDVVAKGLDHDTFVLSISSITNDEENTEKVFD</sequence>
<dbReference type="EMBL" id="LR031875">
    <property type="protein sequence ID" value="VDD31719.1"/>
    <property type="molecule type" value="Genomic_DNA"/>
</dbReference>
<dbReference type="AlphaFoldDB" id="A0A3P6EL11"/>
<reference evidence="1" key="1">
    <citation type="submission" date="2018-11" db="EMBL/GenBank/DDBJ databases">
        <authorList>
            <consortium name="Genoscope - CEA"/>
            <person name="William W."/>
        </authorList>
    </citation>
    <scope>NUCLEOTIDE SEQUENCE</scope>
</reference>
<evidence type="ECO:0000313" key="1">
    <source>
        <dbReference type="EMBL" id="VDD31719.1"/>
    </source>
</evidence>
<accession>A0A3P6EL11</accession>
<proteinExistence type="predicted"/>
<gene>
    <name evidence="1" type="ORF">BOLC9T57042H</name>
</gene>
<organism evidence="1">
    <name type="scientific">Brassica oleracea</name>
    <name type="common">Wild cabbage</name>
    <dbReference type="NCBI Taxonomy" id="3712"/>
    <lineage>
        <taxon>Eukaryota</taxon>
        <taxon>Viridiplantae</taxon>
        <taxon>Streptophyta</taxon>
        <taxon>Embryophyta</taxon>
        <taxon>Tracheophyta</taxon>
        <taxon>Spermatophyta</taxon>
        <taxon>Magnoliopsida</taxon>
        <taxon>eudicotyledons</taxon>
        <taxon>Gunneridae</taxon>
        <taxon>Pentapetalae</taxon>
        <taxon>rosids</taxon>
        <taxon>malvids</taxon>
        <taxon>Brassicales</taxon>
        <taxon>Brassicaceae</taxon>
        <taxon>Brassiceae</taxon>
        <taxon>Brassica</taxon>
    </lineage>
</organism>